<gene>
    <name evidence="2" type="ORF">QNH39_07020</name>
</gene>
<accession>A0AA95MNZ7</accession>
<dbReference type="EMBL" id="CP126114">
    <property type="protein sequence ID" value="WHY87574.1"/>
    <property type="molecule type" value="Genomic_DNA"/>
</dbReference>
<dbReference type="RefSeq" id="WP_066083879.1">
    <property type="nucleotide sequence ID" value="NZ_CP126114.1"/>
</dbReference>
<feature type="coiled-coil region" evidence="1">
    <location>
        <begin position="612"/>
        <end position="639"/>
    </location>
</feature>
<evidence type="ECO:0000313" key="3">
    <source>
        <dbReference type="Proteomes" id="UP001178288"/>
    </source>
</evidence>
<protein>
    <recommendedName>
        <fullName evidence="4">NACHT domain-containing protein</fullName>
    </recommendedName>
</protein>
<dbReference type="KEGG" id="nnv:QNH39_07020"/>
<evidence type="ECO:0000313" key="2">
    <source>
        <dbReference type="EMBL" id="WHY87574.1"/>
    </source>
</evidence>
<evidence type="ECO:0008006" key="4">
    <source>
        <dbReference type="Google" id="ProtNLM"/>
    </source>
</evidence>
<name>A0AA95MNZ7_9BACI</name>
<dbReference type="SUPFAM" id="SSF52540">
    <property type="entry name" value="P-loop containing nucleoside triphosphate hydrolases"/>
    <property type="match status" value="1"/>
</dbReference>
<reference evidence="2" key="1">
    <citation type="submission" date="2023-05" db="EMBL/GenBank/DDBJ databases">
        <title>Comparative genomics of Bacillaceae isolates and their secondary metabolite potential.</title>
        <authorList>
            <person name="Song L."/>
            <person name="Nielsen L.J."/>
            <person name="Mohite O."/>
            <person name="Xu X."/>
            <person name="Weber T."/>
            <person name="Kovacs A.T."/>
        </authorList>
    </citation>
    <scope>NUCLEOTIDE SEQUENCE</scope>
    <source>
        <strain evidence="2">XLM17</strain>
    </source>
</reference>
<dbReference type="InterPro" id="IPR027417">
    <property type="entry name" value="P-loop_NTPase"/>
</dbReference>
<proteinExistence type="predicted"/>
<keyword evidence="1" id="KW-0175">Coiled coil</keyword>
<organism evidence="2 3">
    <name type="scientific">Neobacillus novalis</name>
    <dbReference type="NCBI Taxonomy" id="220687"/>
    <lineage>
        <taxon>Bacteria</taxon>
        <taxon>Bacillati</taxon>
        <taxon>Bacillota</taxon>
        <taxon>Bacilli</taxon>
        <taxon>Bacillales</taxon>
        <taxon>Bacillaceae</taxon>
        <taxon>Neobacillus</taxon>
    </lineage>
</organism>
<dbReference type="Proteomes" id="UP001178288">
    <property type="component" value="Chromosome"/>
</dbReference>
<sequence>MPQIDWSKLGLNGESKQKTFEDLCMHLFCRDLKVSKIYAYQNQPGIETEPVKVKGKKYGFQAKLFESKFDWQQIKKSIDKAIENYPDINKIYIYSNKDRTLNGSEKTETESDIEKRARAKKIKIEYITDKTIINMLLQPSNLDLAQLYFGIGDHLSFIKNSVNHNLSTFIQSSEYLHLPIVDIKKNQIESIADKILSLEQMTFLVLGNPGSGKSILIHKLLQVFGGLDKSTEDEMLDVLITNNAIPILVNLKNCATESFENIIRSRKNDSKVNNQEFNFIYLFDGLDELSEEISDKVLYQIYELAQKNNTCKIIFSCRLGNLNRMKAKTYFNDMIEYEVADLNQKYIDEFFKVKGDETKIKIFKQLKNENRKLMSEIKDILLIRLLWDTIEELDSTSTLLDLFSKKIDSLIDNPQHKKNIEELNLLNPKKEAIVELNQDISFEYQKRFQFSFSQKDLQDLIMEKYERIDYQSINKIINYMADLFFENSYLDNINAKMIFIYQHRRYQEYFFTQRLKMEYEKNPKILRELRVLSNREYLEELFLKYMRREYIKENNLPGLVELNLIDTYLGKNNSYGVDDDYYISSERFIPALISQNQENFNELFEDETLKIKDNLLINLTELTNQINQWNKDKNNYDLNSNLKKVWENGVPFLIRNIVLLWRAKKVQSAEKLIVQLETVKSLYNQNKIVEHLKKINKGQLNDPIWEEFESWIYYQIKINGVNVNDIYKQLIRKNSSRMSEVKGIYNNEEHGKEKLVKSFLRVCLQEKKEDIFELINQFDEYEFLCFLGILISKDYLSFFVTSYMIHSKIKSFVTQLPVEVVEKNSFILFYKKFFDINLSLNEINVARESLDKLEEKRGMDWVFYGTHINFAMFAFVLEKYTFEKFFKPRKGYSPHFYNELGLYSVLFTDFVSLLKGKKDIRSIVRDYIRYIDLTKGNEYGYYLKNEISYIWANIFAKSHIDYSSLNNLKNILIKKDCNIIPFSFYQELFRLNTNMFNALITESELKPLEESLISWSEDFPSFVDRCFDISAFFSNIDTNKSKFYFLKAINEGILRHGWHKDIIISYLLTDALRIIWDKNWVSKEVKKQYAVNVFNLTLRVSEITDGDHTWRGPYIVIDIVSSNDLELAEEFQYSLKTKSSKKISSLAISPILLSKVKSGFRIEEIEKGMEDYDYSYDYEGKPKPDYFEQKFVIYLAIAECELYTDEEKKIAFQKAYEQVERVNNYNLRYAFRDEDFRIEKDIYEKLCKKYNKPINLELSKQGDNKKKPKITEDQFIEEIKNSNTKKQLQGKFKKLNNYNNGIVLKKYKSWEILVNKNYDVFSNIELFLNYLKENHFPSTDFWTTNSEYLHLGLAVALKDVNTRQETLTYLYENSGHGGFVNIIKAYSVLNDKNNCLALFDRYLKFCDLIVN</sequence>
<dbReference type="Gene3D" id="3.40.50.300">
    <property type="entry name" value="P-loop containing nucleotide triphosphate hydrolases"/>
    <property type="match status" value="1"/>
</dbReference>
<keyword evidence="3" id="KW-1185">Reference proteome</keyword>
<evidence type="ECO:0000256" key="1">
    <source>
        <dbReference type="SAM" id="Coils"/>
    </source>
</evidence>